<dbReference type="Pfam" id="PF15943">
    <property type="entry name" value="YdaS_toxin"/>
    <property type="match status" value="1"/>
</dbReference>
<name>A0A0T9RS45_9GAMM</name>
<dbReference type="AlphaFoldDB" id="A0A0T9RS45"/>
<dbReference type="STRING" id="1288385.ERS137968_04750"/>
<dbReference type="Proteomes" id="UP000045840">
    <property type="component" value="Unassembled WGS sequence"/>
</dbReference>
<dbReference type="SUPFAM" id="SSF47413">
    <property type="entry name" value="lambda repressor-like DNA-binding domains"/>
    <property type="match status" value="1"/>
</dbReference>
<organism evidence="1 4">
    <name type="scientific">Yersinia pekkanenii</name>
    <dbReference type="NCBI Taxonomy" id="1288385"/>
    <lineage>
        <taxon>Bacteria</taxon>
        <taxon>Pseudomonadati</taxon>
        <taxon>Pseudomonadota</taxon>
        <taxon>Gammaproteobacteria</taxon>
        <taxon>Enterobacterales</taxon>
        <taxon>Yersiniaceae</taxon>
        <taxon>Yersinia</taxon>
    </lineage>
</organism>
<keyword evidence="3" id="KW-1185">Reference proteome</keyword>
<evidence type="ECO:0000313" key="3">
    <source>
        <dbReference type="Proteomes" id="UP000044625"/>
    </source>
</evidence>
<dbReference type="RefSeq" id="WP_049615599.1">
    <property type="nucleotide sequence ID" value="NZ_CAWMMU010000071.1"/>
</dbReference>
<reference evidence="1" key="2">
    <citation type="submission" date="2015-03" db="EMBL/GenBank/DDBJ databases">
        <authorList>
            <person name="Murphy D."/>
        </authorList>
    </citation>
    <scope>NUCLEOTIDE SEQUENCE [LARGE SCALE GENOMIC DNA]</scope>
    <source>
        <strain evidence="1">A125KOH2</strain>
    </source>
</reference>
<evidence type="ECO:0000313" key="1">
    <source>
        <dbReference type="EMBL" id="CNI78513.1"/>
    </source>
</evidence>
<sequence length="74" mass="8038">MKHPAVERAIQIAGSQKSLAVAIGRPQSLISSWLNCKKKVSAKSVPEIVDLTNGEVLAHELRPDLPRVFPAPKD</sequence>
<dbReference type="InterPro" id="IPR031856">
    <property type="entry name" value="YdaS_toxin-like"/>
</dbReference>
<evidence type="ECO:0000313" key="4">
    <source>
        <dbReference type="Proteomes" id="UP000045840"/>
    </source>
</evidence>
<dbReference type="Gene3D" id="1.10.260.40">
    <property type="entry name" value="lambda repressor-like DNA-binding domains"/>
    <property type="match status" value="1"/>
</dbReference>
<evidence type="ECO:0000313" key="2">
    <source>
        <dbReference type="EMBL" id="CRY69598.1"/>
    </source>
</evidence>
<reference evidence="2 3" key="3">
    <citation type="submission" date="2015-03" db="EMBL/GenBank/DDBJ databases">
        <authorList>
            <consortium name="Pathogen Informatics"/>
            <person name="Murphy D."/>
        </authorList>
    </citation>
    <scope>NUCLEOTIDE SEQUENCE [LARGE SCALE GENOMIC DNA]</scope>
    <source>
        <strain evidence="3">type strain: CIP110230</strain>
        <strain evidence="2">Type strain: CIP110230</strain>
    </source>
</reference>
<protein>
    <submittedName>
        <fullName evidence="1">Phage transcriptional regulator</fullName>
    </submittedName>
</protein>
<dbReference type="GO" id="GO:0003677">
    <property type="term" value="F:DNA binding"/>
    <property type="evidence" value="ECO:0007669"/>
    <property type="project" value="InterPro"/>
</dbReference>
<dbReference type="Proteomes" id="UP000044625">
    <property type="component" value="Unassembled WGS sequence"/>
</dbReference>
<reference evidence="4" key="1">
    <citation type="submission" date="2015-03" db="EMBL/GenBank/DDBJ databases">
        <authorList>
            <consortium name="Pathogen Informatics"/>
        </authorList>
    </citation>
    <scope>NUCLEOTIDE SEQUENCE [LARGE SCALE GENOMIC DNA]</scope>
    <source>
        <strain evidence="4">A125KOH2</strain>
    </source>
</reference>
<proteinExistence type="predicted"/>
<dbReference type="EMBL" id="CQAZ01000152">
    <property type="protein sequence ID" value="CNI78513.1"/>
    <property type="molecule type" value="Genomic_DNA"/>
</dbReference>
<accession>A0A0T9RS45</accession>
<dbReference type="OrthoDB" id="5682908at2"/>
<gene>
    <name evidence="1" type="ORF">ERS008529_04877</name>
    <name evidence="2" type="ORF">ERS137968_04750</name>
</gene>
<dbReference type="InterPro" id="IPR010982">
    <property type="entry name" value="Lambda_DNA-bd_dom_sf"/>
</dbReference>
<dbReference type="EMBL" id="CWJL01000071">
    <property type="protein sequence ID" value="CRY69598.1"/>
    <property type="molecule type" value="Genomic_DNA"/>
</dbReference>